<dbReference type="HOGENOM" id="CLU_2073341_0_0_1"/>
<dbReference type="AlphaFoldDB" id="A0A067TJL9"/>
<feature type="region of interest" description="Disordered" evidence="1">
    <location>
        <begin position="56"/>
        <end position="118"/>
    </location>
</feature>
<organism evidence="2 3">
    <name type="scientific">Galerina marginata (strain CBS 339.88)</name>
    <dbReference type="NCBI Taxonomy" id="685588"/>
    <lineage>
        <taxon>Eukaryota</taxon>
        <taxon>Fungi</taxon>
        <taxon>Dikarya</taxon>
        <taxon>Basidiomycota</taxon>
        <taxon>Agaricomycotina</taxon>
        <taxon>Agaricomycetes</taxon>
        <taxon>Agaricomycetidae</taxon>
        <taxon>Agaricales</taxon>
        <taxon>Agaricineae</taxon>
        <taxon>Strophariaceae</taxon>
        <taxon>Galerina</taxon>
    </lineage>
</organism>
<protein>
    <submittedName>
        <fullName evidence="2">Uncharacterized protein</fullName>
    </submittedName>
</protein>
<evidence type="ECO:0000313" key="2">
    <source>
        <dbReference type="EMBL" id="KDR79173.1"/>
    </source>
</evidence>
<proteinExistence type="predicted"/>
<feature type="compositionally biased region" description="Low complexity" evidence="1">
    <location>
        <begin position="56"/>
        <end position="102"/>
    </location>
</feature>
<sequence>MFIMLKKSPHRSIFERSTSSCGPGTPSISLGSSKLTALHISLLGPISLTIVFVSSAPGRSSTSSSDSLSSELESLASSPNSSSVISSSASSSVSSSLPSSESSKSEIRTVYGKKCKNW</sequence>
<gene>
    <name evidence="2" type="ORF">GALMADRAFT_243066</name>
</gene>
<keyword evidence="3" id="KW-1185">Reference proteome</keyword>
<accession>A0A067TJL9</accession>
<name>A0A067TJL9_GALM3</name>
<evidence type="ECO:0000313" key="3">
    <source>
        <dbReference type="Proteomes" id="UP000027222"/>
    </source>
</evidence>
<reference evidence="3" key="1">
    <citation type="journal article" date="2014" name="Proc. Natl. Acad. Sci. U.S.A.">
        <title>Extensive sampling of basidiomycete genomes demonstrates inadequacy of the white-rot/brown-rot paradigm for wood decay fungi.</title>
        <authorList>
            <person name="Riley R."/>
            <person name="Salamov A.A."/>
            <person name="Brown D.W."/>
            <person name="Nagy L.G."/>
            <person name="Floudas D."/>
            <person name="Held B.W."/>
            <person name="Levasseur A."/>
            <person name="Lombard V."/>
            <person name="Morin E."/>
            <person name="Otillar R."/>
            <person name="Lindquist E.A."/>
            <person name="Sun H."/>
            <person name="LaButti K.M."/>
            <person name="Schmutz J."/>
            <person name="Jabbour D."/>
            <person name="Luo H."/>
            <person name="Baker S.E."/>
            <person name="Pisabarro A.G."/>
            <person name="Walton J.D."/>
            <person name="Blanchette R.A."/>
            <person name="Henrissat B."/>
            <person name="Martin F."/>
            <person name="Cullen D."/>
            <person name="Hibbett D.S."/>
            <person name="Grigoriev I.V."/>
        </authorList>
    </citation>
    <scope>NUCLEOTIDE SEQUENCE [LARGE SCALE GENOMIC DNA]</scope>
    <source>
        <strain evidence="3">CBS 339.88</strain>
    </source>
</reference>
<evidence type="ECO:0000256" key="1">
    <source>
        <dbReference type="SAM" id="MobiDB-lite"/>
    </source>
</evidence>
<dbReference type="Proteomes" id="UP000027222">
    <property type="component" value="Unassembled WGS sequence"/>
</dbReference>
<dbReference type="EMBL" id="KL142373">
    <property type="protein sequence ID" value="KDR79173.1"/>
    <property type="molecule type" value="Genomic_DNA"/>
</dbReference>